<dbReference type="PANTHER" id="PTHR44809">
    <property type="match status" value="1"/>
</dbReference>
<dbReference type="AlphaFoldDB" id="A0A212J814"/>
<name>A0A212J814_9DELT</name>
<dbReference type="PROSITE" id="PS50005">
    <property type="entry name" value="TPR"/>
    <property type="match status" value="1"/>
</dbReference>
<protein>
    <submittedName>
        <fullName evidence="2">Putative Tetratricopeptide repeat family protein</fullName>
    </submittedName>
</protein>
<dbReference type="Gene3D" id="1.25.40.10">
    <property type="entry name" value="Tetratricopeptide repeat domain"/>
    <property type="match status" value="1"/>
</dbReference>
<reference evidence="2" key="1">
    <citation type="submission" date="2016-04" db="EMBL/GenBank/DDBJ databases">
        <authorList>
            <person name="Evans L.H."/>
            <person name="Alamgir A."/>
            <person name="Owens N."/>
            <person name="Weber N.D."/>
            <person name="Virtaneva K."/>
            <person name="Barbian K."/>
            <person name="Babar A."/>
            <person name="Rosenke K."/>
        </authorList>
    </citation>
    <scope>NUCLEOTIDE SEQUENCE</scope>
    <source>
        <strain evidence="2">86</strain>
    </source>
</reference>
<dbReference type="InterPro" id="IPR019734">
    <property type="entry name" value="TPR_rpt"/>
</dbReference>
<dbReference type="InterPro" id="IPR052943">
    <property type="entry name" value="TMTC_O-mannosyl-trnsfr"/>
</dbReference>
<dbReference type="Pfam" id="PF13181">
    <property type="entry name" value="TPR_8"/>
    <property type="match status" value="1"/>
</dbReference>
<dbReference type="PROSITE" id="PS50293">
    <property type="entry name" value="TPR_REGION"/>
    <property type="match status" value="1"/>
</dbReference>
<feature type="repeat" description="TPR" evidence="1">
    <location>
        <begin position="226"/>
        <end position="259"/>
    </location>
</feature>
<keyword evidence="1" id="KW-0802">TPR repeat</keyword>
<dbReference type="EMBL" id="FLUQ01000001">
    <property type="protein sequence ID" value="SBV95597.1"/>
    <property type="molecule type" value="Genomic_DNA"/>
</dbReference>
<evidence type="ECO:0000256" key="1">
    <source>
        <dbReference type="PROSITE-ProRule" id="PRU00339"/>
    </source>
</evidence>
<gene>
    <name evidence="2" type="ORF">KL86DPRO_10896</name>
</gene>
<dbReference type="SMART" id="SM00028">
    <property type="entry name" value="TPR"/>
    <property type="match status" value="3"/>
</dbReference>
<evidence type="ECO:0000313" key="2">
    <source>
        <dbReference type="EMBL" id="SBV95597.1"/>
    </source>
</evidence>
<dbReference type="PANTHER" id="PTHR44809:SF1">
    <property type="entry name" value="PROTEIN O-MANNOSYL-TRANSFERASE TMTC1"/>
    <property type="match status" value="1"/>
</dbReference>
<sequence length="271" mass="29692">MQLTVPPTVAQNFARAKSLLGRNEPVRALEALVSAINTFEAAEVLGRARAGVEFSIQECVDACNNHKDIRGLIRKIARSDTAAIVYVPGEEAKLVAVLGLIRKALTEAENAGQKAAEEEARTRKEAQFAAAHNAIRNGETPKGRALLRRLGEEYGSEPGALAAIGSILVEANFPHDAVPYLEQAIAAFPRESRAYAMLASCYLDLRELEKAEKLYLAAIKEFGAHPKTLTNLGKLYIQWNKKDKAFDVLRQAVRLDPDNAEIAELYAKVDR</sequence>
<dbReference type="SUPFAM" id="SSF48452">
    <property type="entry name" value="TPR-like"/>
    <property type="match status" value="1"/>
</dbReference>
<dbReference type="InterPro" id="IPR011990">
    <property type="entry name" value="TPR-like_helical_dom_sf"/>
</dbReference>
<accession>A0A212J814</accession>
<dbReference type="Pfam" id="PF13432">
    <property type="entry name" value="TPR_16"/>
    <property type="match status" value="1"/>
</dbReference>
<organism evidence="2">
    <name type="scientific">uncultured delta proteobacterium</name>
    <dbReference type="NCBI Taxonomy" id="34034"/>
    <lineage>
        <taxon>Bacteria</taxon>
        <taxon>Deltaproteobacteria</taxon>
        <taxon>environmental samples</taxon>
    </lineage>
</organism>
<proteinExistence type="predicted"/>